<dbReference type="InterPro" id="IPR000795">
    <property type="entry name" value="T_Tr_GTP-bd_dom"/>
</dbReference>
<feature type="region of interest" description="Disordered" evidence="3">
    <location>
        <begin position="833"/>
        <end position="861"/>
    </location>
</feature>
<dbReference type="Gene3D" id="3.40.50.300">
    <property type="entry name" value="P-loop containing nucleotide triphosphate hydrolases"/>
    <property type="match status" value="1"/>
</dbReference>
<dbReference type="PROSITE" id="PS51722">
    <property type="entry name" value="G_TR_2"/>
    <property type="match status" value="1"/>
</dbReference>
<dbReference type="GO" id="GO:0042256">
    <property type="term" value="P:cytosolic ribosome assembly"/>
    <property type="evidence" value="ECO:0000318"/>
    <property type="project" value="GO_Central"/>
</dbReference>
<evidence type="ECO:0000256" key="2">
    <source>
        <dbReference type="ARBA" id="ARBA00023134"/>
    </source>
</evidence>
<dbReference type="eggNOG" id="KOG0467">
    <property type="taxonomic scope" value="Eukaryota"/>
</dbReference>
<protein>
    <recommendedName>
        <fullName evidence="4">Tr-type G domain-containing protein</fullName>
    </recommendedName>
</protein>
<dbReference type="FunFam" id="3.30.70.870:FF:000002">
    <property type="entry name" value="Translation elongation factor 2"/>
    <property type="match status" value="1"/>
</dbReference>
<dbReference type="GeneID" id="5044601"/>
<dbReference type="STRING" id="5888.A0E802"/>
<reference evidence="5 6" key="1">
    <citation type="journal article" date="2006" name="Nature">
        <title>Global trends of whole-genome duplications revealed by the ciliate Paramecium tetraurelia.</title>
        <authorList>
            <consortium name="Genoscope"/>
            <person name="Aury J.-M."/>
            <person name="Jaillon O."/>
            <person name="Duret L."/>
            <person name="Noel B."/>
            <person name="Jubin C."/>
            <person name="Porcel B.M."/>
            <person name="Segurens B."/>
            <person name="Daubin V."/>
            <person name="Anthouard V."/>
            <person name="Aiach N."/>
            <person name="Arnaiz O."/>
            <person name="Billaut A."/>
            <person name="Beisson J."/>
            <person name="Blanc I."/>
            <person name="Bouhouche K."/>
            <person name="Camara F."/>
            <person name="Duharcourt S."/>
            <person name="Guigo R."/>
            <person name="Gogendeau D."/>
            <person name="Katinka M."/>
            <person name="Keller A.-M."/>
            <person name="Kissmehl R."/>
            <person name="Klotz C."/>
            <person name="Koll F."/>
            <person name="Le Moue A."/>
            <person name="Lepere C."/>
            <person name="Malinsky S."/>
            <person name="Nowacki M."/>
            <person name="Nowak J.K."/>
            <person name="Plattner H."/>
            <person name="Poulain J."/>
            <person name="Ruiz F."/>
            <person name="Serrano V."/>
            <person name="Zagulski M."/>
            <person name="Dessen P."/>
            <person name="Betermier M."/>
            <person name="Weissenbach J."/>
            <person name="Scarpelli C."/>
            <person name="Schachter V."/>
            <person name="Sperling L."/>
            <person name="Meyer E."/>
            <person name="Cohen J."/>
            <person name="Wincker P."/>
        </authorList>
    </citation>
    <scope>NUCLEOTIDE SEQUENCE [LARGE SCALE GENOMIC DNA]</scope>
    <source>
        <strain evidence="5 6">Stock d4-2</strain>
    </source>
</reference>
<gene>
    <name evidence="5" type="ORF">GSPATT00024147001</name>
</gene>
<dbReference type="GO" id="GO:0005829">
    <property type="term" value="C:cytosol"/>
    <property type="evidence" value="ECO:0000318"/>
    <property type="project" value="GO_Central"/>
</dbReference>
<evidence type="ECO:0000259" key="4">
    <source>
        <dbReference type="PROSITE" id="PS51722"/>
    </source>
</evidence>
<dbReference type="InterPro" id="IPR000640">
    <property type="entry name" value="EFG_V-like"/>
</dbReference>
<keyword evidence="1" id="KW-0547">Nucleotide-binding</keyword>
<dbReference type="PANTHER" id="PTHR42908:SF3">
    <property type="entry name" value="ELONGATION FACTOR-LIKE GTPASE 1"/>
    <property type="match status" value="1"/>
</dbReference>
<dbReference type="InterPro" id="IPR041095">
    <property type="entry name" value="EFG_II"/>
</dbReference>
<dbReference type="InterPro" id="IPR014721">
    <property type="entry name" value="Ribsml_uS5_D2-typ_fold_subgr"/>
</dbReference>
<dbReference type="PANTHER" id="PTHR42908">
    <property type="entry name" value="TRANSLATION ELONGATION FACTOR-RELATED"/>
    <property type="match status" value="1"/>
</dbReference>
<dbReference type="GO" id="GO:0003924">
    <property type="term" value="F:GTPase activity"/>
    <property type="evidence" value="ECO:0000318"/>
    <property type="project" value="GO_Central"/>
</dbReference>
<dbReference type="NCBIfam" id="TIGR00231">
    <property type="entry name" value="small_GTP"/>
    <property type="match status" value="1"/>
</dbReference>
<dbReference type="RefSeq" id="XP_001458816.1">
    <property type="nucleotide sequence ID" value="XM_001458779.2"/>
</dbReference>
<dbReference type="AlphaFoldDB" id="A0E802"/>
<dbReference type="Proteomes" id="UP000000600">
    <property type="component" value="Unassembled WGS sequence"/>
</dbReference>
<dbReference type="GO" id="GO:1990904">
    <property type="term" value="C:ribonucleoprotein complex"/>
    <property type="evidence" value="ECO:0000318"/>
    <property type="project" value="GO_Central"/>
</dbReference>
<name>A0E802_PARTE</name>
<dbReference type="InterPro" id="IPR020568">
    <property type="entry name" value="Ribosomal_Su5_D2-typ_SF"/>
</dbReference>
<dbReference type="SUPFAM" id="SSF52540">
    <property type="entry name" value="P-loop containing nucleoside triphosphate hydrolases"/>
    <property type="match status" value="1"/>
</dbReference>
<feature type="domain" description="Tr-type G" evidence="4">
    <location>
        <begin position="17"/>
        <end position="205"/>
    </location>
</feature>
<dbReference type="Gene3D" id="2.40.30.10">
    <property type="entry name" value="Translation factors"/>
    <property type="match status" value="1"/>
</dbReference>
<dbReference type="KEGG" id="ptm:GSPATT00024147001"/>
<dbReference type="Gene3D" id="3.30.70.240">
    <property type="match status" value="1"/>
</dbReference>
<dbReference type="InterPro" id="IPR004161">
    <property type="entry name" value="EFTu-like_2"/>
</dbReference>
<dbReference type="FunFam" id="3.40.50.300:FF:000746">
    <property type="entry name" value="Ribosome assembly protein 1"/>
    <property type="match status" value="1"/>
</dbReference>
<dbReference type="Pfam" id="PF00009">
    <property type="entry name" value="GTP_EFTU"/>
    <property type="match status" value="1"/>
</dbReference>
<dbReference type="OrthoDB" id="364892at2759"/>
<dbReference type="InParanoid" id="A0E802"/>
<dbReference type="SUPFAM" id="SSF54211">
    <property type="entry name" value="Ribosomal protein S5 domain 2-like"/>
    <property type="match status" value="1"/>
</dbReference>
<dbReference type="SUPFAM" id="SSF54980">
    <property type="entry name" value="EF-G C-terminal domain-like"/>
    <property type="match status" value="2"/>
</dbReference>
<dbReference type="HOGENOM" id="CLU_002794_3_1_1"/>
<sequence length="1097" mass="125530">MEDQKSILLQKLQSNTVNIRNLSIIAHVDHGKTTLTDQLISANNIISKRLAGNLRYMDSREDEQLRGITMKSSSISIIYENHLINLIDSPGHVEFSSEVQAALRLTDGALVLVDVLEGFSSQTFNVLKQMFEEGIKGILVLNKVDRLILEKQMDPDQAFIHMSQIIEQVNAALSSFLNEQIHQVEEQKEFSLDDDYITNLESNLYFCPTKNNVVFCSSIDAWAFTVGTFSAIFAKKLKCNQQALQKCLWGNYYFKNKKVTITPSKEGQSVLFVDFILKNIWNIYNNKDNIQKIQSIATQLQLNGQIANYKQLMTKWLPFDQCLFDRIIKELPNPIEAQRSRKDIICKRINRQITKNYDARYDELYQSIQNCDPNGPLVVFVSKMVSIPPECIDEKQLNPKPQGILSYAFARVFSGTLHLNQPVYVIGPKSKIINNVNQVDQTDIQQFEIKKIYLMMAQYLEAIKRMPAGNLVAIGGLDDLIFKTSTISSVNYCPSFAPTYVKFKSIVRTMIMPSQQEDQPKVLQAIKKLYKCDPSLEVQALDSGELVLGTCGEVHLQRCITDIEKIADCKVKISEPIIPFKETIIYKNMLEESNEKFQKKMAKVLVQGGQKQKKQQQQQFEQKSKDDDIDVEKQKQFKQKLQEAEETEIVKDTNILEQEDIRYNQQLKEEVKFKYDQKQQVKKIDHKNKGKQATKNNLLVEVQTKSNLVEEFTANQKIAVKVRAIGLPFELATWIENNQKYMRKLLYENKGDPKQFLEEFDTIRKSLKIEKKLNELIENHLQCFGPKKFGPNLLINKMIKSEDSLIQKLRQQIQNPQPLVQQQQIIQQDFQQQAEEQNQMQMQQGEEKVESTKDSKSQLSDTTGSIAKGLELYLSQQDLSQDAMNNAINLGFDLALNAGPLCAEPIIGACFIIEQLKFSEEDQQQQQQDTYGPISGQLISAMKDACINSFLGAQPRLVESVYKCTLQTDFTNYGKSIDVLNQRRGNVVNEVLNSCTSLFTVQARLPLSSSFDFYCQVQSATSGHVSAQLDFDGWSILQEDPFYQPFTDDDIAENGMQKVERNTARDLIMATRKRKGMNFEEKIVVAADKQRNLSKKK</sequence>
<feature type="compositionally biased region" description="Low complexity" evidence="3">
    <location>
        <begin position="833"/>
        <end position="844"/>
    </location>
</feature>
<keyword evidence="2" id="KW-0342">GTP-binding</keyword>
<accession>A0E802</accession>
<dbReference type="CDD" id="cd16268">
    <property type="entry name" value="EF2_II"/>
    <property type="match status" value="1"/>
</dbReference>
<feature type="compositionally biased region" description="Basic and acidic residues" evidence="3">
    <location>
        <begin position="845"/>
        <end position="856"/>
    </location>
</feature>
<dbReference type="GO" id="GO:0043022">
    <property type="term" value="F:ribosome binding"/>
    <property type="evidence" value="ECO:0000318"/>
    <property type="project" value="GO_Central"/>
</dbReference>
<keyword evidence="6" id="KW-1185">Reference proteome</keyword>
<evidence type="ECO:0000313" key="5">
    <source>
        <dbReference type="EMBL" id="CAK91419.1"/>
    </source>
</evidence>
<proteinExistence type="predicted"/>
<dbReference type="EMBL" id="CT868663">
    <property type="protein sequence ID" value="CAK91419.1"/>
    <property type="molecule type" value="Genomic_DNA"/>
</dbReference>
<dbReference type="InterPro" id="IPR005225">
    <property type="entry name" value="Small_GTP-bd"/>
</dbReference>
<dbReference type="Gene3D" id="3.30.70.870">
    <property type="entry name" value="Elongation Factor G (Translational Gtpase), domain 3"/>
    <property type="match status" value="1"/>
</dbReference>
<evidence type="ECO:0000313" key="6">
    <source>
        <dbReference type="Proteomes" id="UP000000600"/>
    </source>
</evidence>
<dbReference type="GO" id="GO:0005525">
    <property type="term" value="F:GTP binding"/>
    <property type="evidence" value="ECO:0007669"/>
    <property type="project" value="UniProtKB-KW"/>
</dbReference>
<dbReference type="SMART" id="SM00838">
    <property type="entry name" value="EFG_C"/>
    <property type="match status" value="1"/>
</dbReference>
<dbReference type="OMA" id="FARCDIQ"/>
<dbReference type="PRINTS" id="PR00315">
    <property type="entry name" value="ELONGATNFCT"/>
</dbReference>
<dbReference type="InterPro" id="IPR035647">
    <property type="entry name" value="EFG_III/V"/>
</dbReference>
<dbReference type="Gene3D" id="3.30.230.10">
    <property type="match status" value="1"/>
</dbReference>
<dbReference type="Pfam" id="PF03144">
    <property type="entry name" value="GTP_EFTU_D2"/>
    <property type="match status" value="1"/>
</dbReference>
<organism evidence="5 6">
    <name type="scientific">Paramecium tetraurelia</name>
    <dbReference type="NCBI Taxonomy" id="5888"/>
    <lineage>
        <taxon>Eukaryota</taxon>
        <taxon>Sar</taxon>
        <taxon>Alveolata</taxon>
        <taxon>Ciliophora</taxon>
        <taxon>Intramacronucleata</taxon>
        <taxon>Oligohymenophorea</taxon>
        <taxon>Peniculida</taxon>
        <taxon>Parameciidae</taxon>
        <taxon>Paramecium</taxon>
    </lineage>
</organism>
<dbReference type="InterPro" id="IPR009000">
    <property type="entry name" value="Transl_B-barrel_sf"/>
</dbReference>
<dbReference type="InterPro" id="IPR027417">
    <property type="entry name" value="P-loop_NTPase"/>
</dbReference>
<evidence type="ECO:0000256" key="1">
    <source>
        <dbReference type="ARBA" id="ARBA00022741"/>
    </source>
</evidence>
<dbReference type="Pfam" id="PF14492">
    <property type="entry name" value="EFG_III"/>
    <property type="match status" value="1"/>
</dbReference>
<dbReference type="Pfam" id="PF00679">
    <property type="entry name" value="EFG_C"/>
    <property type="match status" value="1"/>
</dbReference>
<evidence type="ECO:0000256" key="3">
    <source>
        <dbReference type="SAM" id="MobiDB-lite"/>
    </source>
</evidence>
<dbReference type="SUPFAM" id="SSF50447">
    <property type="entry name" value="Translation proteins"/>
    <property type="match status" value="1"/>
</dbReference>